<evidence type="ECO:0000313" key="3">
    <source>
        <dbReference type="Proteomes" id="UP000314294"/>
    </source>
</evidence>
<evidence type="ECO:0000313" key="2">
    <source>
        <dbReference type="EMBL" id="TNN47116.1"/>
    </source>
</evidence>
<evidence type="ECO:0000256" key="1">
    <source>
        <dbReference type="SAM" id="MobiDB-lite"/>
    </source>
</evidence>
<feature type="compositionally biased region" description="Basic residues" evidence="1">
    <location>
        <begin position="27"/>
        <end position="41"/>
    </location>
</feature>
<dbReference type="EMBL" id="SRLO01000757">
    <property type="protein sequence ID" value="TNN47116.1"/>
    <property type="molecule type" value="Genomic_DNA"/>
</dbReference>
<protein>
    <submittedName>
        <fullName evidence="2">Uncharacterized protein</fullName>
    </submittedName>
</protein>
<name>A0A4Z2G0N3_9TELE</name>
<reference evidence="2 3" key="1">
    <citation type="submission" date="2019-03" db="EMBL/GenBank/DDBJ databases">
        <title>First draft genome of Liparis tanakae, snailfish: a comprehensive survey of snailfish specific genes.</title>
        <authorList>
            <person name="Kim W."/>
            <person name="Song I."/>
            <person name="Jeong J.-H."/>
            <person name="Kim D."/>
            <person name="Kim S."/>
            <person name="Ryu S."/>
            <person name="Song J.Y."/>
            <person name="Lee S.K."/>
        </authorList>
    </citation>
    <scope>NUCLEOTIDE SEQUENCE [LARGE SCALE GENOMIC DNA]</scope>
    <source>
        <tissue evidence="2">Muscle</tissue>
    </source>
</reference>
<accession>A0A4Z2G0N3</accession>
<keyword evidence="3" id="KW-1185">Reference proteome</keyword>
<comment type="caution">
    <text evidence="2">The sequence shown here is derived from an EMBL/GenBank/DDBJ whole genome shotgun (WGS) entry which is preliminary data.</text>
</comment>
<proteinExistence type="predicted"/>
<organism evidence="2 3">
    <name type="scientific">Liparis tanakae</name>
    <name type="common">Tanaka's snailfish</name>
    <dbReference type="NCBI Taxonomy" id="230148"/>
    <lineage>
        <taxon>Eukaryota</taxon>
        <taxon>Metazoa</taxon>
        <taxon>Chordata</taxon>
        <taxon>Craniata</taxon>
        <taxon>Vertebrata</taxon>
        <taxon>Euteleostomi</taxon>
        <taxon>Actinopterygii</taxon>
        <taxon>Neopterygii</taxon>
        <taxon>Teleostei</taxon>
        <taxon>Neoteleostei</taxon>
        <taxon>Acanthomorphata</taxon>
        <taxon>Eupercaria</taxon>
        <taxon>Perciformes</taxon>
        <taxon>Cottioidei</taxon>
        <taxon>Cottales</taxon>
        <taxon>Liparidae</taxon>
        <taxon>Liparis</taxon>
    </lineage>
</organism>
<gene>
    <name evidence="2" type="ORF">EYF80_042682</name>
</gene>
<dbReference type="AlphaFoldDB" id="A0A4Z2G0N3"/>
<sequence length="62" mass="7031">MYTFHGGRTPSSLQVVVIEQILKVCRRTGKKQEKKKHKNKRAGSMSSPLLPPACRQQKHSQS</sequence>
<dbReference type="Proteomes" id="UP000314294">
    <property type="component" value="Unassembled WGS sequence"/>
</dbReference>
<feature type="region of interest" description="Disordered" evidence="1">
    <location>
        <begin position="27"/>
        <end position="62"/>
    </location>
</feature>